<keyword evidence="4" id="KW-1185">Reference proteome</keyword>
<feature type="transmembrane region" description="Helical" evidence="1">
    <location>
        <begin position="61"/>
        <end position="82"/>
    </location>
</feature>
<name>A0A1I1JU96_NATHA</name>
<feature type="transmembrane region" description="Helical" evidence="1">
    <location>
        <begin position="12"/>
        <end position="31"/>
    </location>
</feature>
<dbReference type="Proteomes" id="UP000199161">
    <property type="component" value="Unassembled WGS sequence"/>
</dbReference>
<feature type="domain" description="SPW repeat-containing integral membrane" evidence="2">
    <location>
        <begin position="11"/>
        <end position="105"/>
    </location>
</feature>
<dbReference type="InterPro" id="IPR005530">
    <property type="entry name" value="SPW"/>
</dbReference>
<dbReference type="AlphaFoldDB" id="A0A1I1JU96"/>
<evidence type="ECO:0000313" key="3">
    <source>
        <dbReference type="EMBL" id="SFC51532.1"/>
    </source>
</evidence>
<proteinExistence type="predicted"/>
<dbReference type="EMBL" id="FOKW01000009">
    <property type="protein sequence ID" value="SFC51532.1"/>
    <property type="molecule type" value="Genomic_DNA"/>
</dbReference>
<evidence type="ECO:0000256" key="1">
    <source>
        <dbReference type="SAM" id="Phobius"/>
    </source>
</evidence>
<gene>
    <name evidence="3" type="ORF">SAMN05444422_109178</name>
</gene>
<evidence type="ECO:0000259" key="2">
    <source>
        <dbReference type="Pfam" id="PF03779"/>
    </source>
</evidence>
<keyword evidence="1" id="KW-0472">Membrane</keyword>
<dbReference type="Pfam" id="PF03779">
    <property type="entry name" value="SPW"/>
    <property type="match status" value="1"/>
</dbReference>
<sequence>MDATTRLAASGNYLLGCWLITAAFVFAASGIARWNDVLVGTVVAIVAGYNYASVRSRRPASVTGAGLIAILGCWLVVAPFALGPGLEGPALWNDVVTGTVMAGFGGYNAYVAAAAERAPLSFDC</sequence>
<dbReference type="RefSeq" id="WP_089789233.1">
    <property type="nucleotide sequence ID" value="NZ_FOKW01000009.1"/>
</dbReference>
<dbReference type="OrthoDB" id="169701at2157"/>
<reference evidence="4" key="1">
    <citation type="submission" date="2016-10" db="EMBL/GenBank/DDBJ databases">
        <authorList>
            <person name="Varghese N."/>
            <person name="Submissions S."/>
        </authorList>
    </citation>
    <scope>NUCLEOTIDE SEQUENCE [LARGE SCALE GENOMIC DNA]</scope>
    <source>
        <strain evidence="4">DSM 13078</strain>
    </source>
</reference>
<keyword evidence="1" id="KW-1133">Transmembrane helix</keyword>
<keyword evidence="1" id="KW-0812">Transmembrane</keyword>
<organism evidence="3 4">
    <name type="scientific">Natronobacterium haloterrestre</name>
    <name type="common">Halobiforma haloterrestris</name>
    <dbReference type="NCBI Taxonomy" id="148448"/>
    <lineage>
        <taxon>Archaea</taxon>
        <taxon>Methanobacteriati</taxon>
        <taxon>Methanobacteriota</taxon>
        <taxon>Stenosarchaea group</taxon>
        <taxon>Halobacteria</taxon>
        <taxon>Halobacteriales</taxon>
        <taxon>Natrialbaceae</taxon>
        <taxon>Natronobacterium</taxon>
    </lineage>
</organism>
<protein>
    <submittedName>
        <fullName evidence="3">SPW repeat-containing protein</fullName>
    </submittedName>
</protein>
<accession>A0A1I1JU96</accession>
<evidence type="ECO:0000313" key="4">
    <source>
        <dbReference type="Proteomes" id="UP000199161"/>
    </source>
</evidence>
<feature type="transmembrane region" description="Helical" evidence="1">
    <location>
        <begin position="37"/>
        <end position="54"/>
    </location>
</feature>